<proteinExistence type="predicted"/>
<feature type="region of interest" description="Disordered" evidence="1">
    <location>
        <begin position="1"/>
        <end position="34"/>
    </location>
</feature>
<comment type="caution">
    <text evidence="3">The sequence shown here is derived from an EMBL/GenBank/DDBJ whole genome shotgun (WGS) entry which is preliminary data.</text>
</comment>
<feature type="region of interest" description="Disordered" evidence="1">
    <location>
        <begin position="398"/>
        <end position="513"/>
    </location>
</feature>
<reference evidence="3 4" key="1">
    <citation type="submission" date="2023-01" db="EMBL/GenBank/DDBJ databases">
        <title>Analysis of 21 Apiospora genomes using comparative genomics revels a genus with tremendous synthesis potential of carbohydrate active enzymes and secondary metabolites.</title>
        <authorList>
            <person name="Sorensen T."/>
        </authorList>
    </citation>
    <scope>NUCLEOTIDE SEQUENCE [LARGE SCALE GENOMIC DNA]</scope>
    <source>
        <strain evidence="3 4">CBS 114990</strain>
    </source>
</reference>
<evidence type="ECO:0000256" key="1">
    <source>
        <dbReference type="SAM" id="MobiDB-lite"/>
    </source>
</evidence>
<keyword evidence="4" id="KW-1185">Reference proteome</keyword>
<gene>
    <name evidence="3" type="ORF">PG997_015286</name>
</gene>
<accession>A0ABR1UQ58</accession>
<dbReference type="RefSeq" id="XP_066660485.1">
    <property type="nucleotide sequence ID" value="XM_066819600.1"/>
</dbReference>
<dbReference type="EMBL" id="JAQQWN010000011">
    <property type="protein sequence ID" value="KAK8061065.1"/>
    <property type="molecule type" value="Genomic_DNA"/>
</dbReference>
<feature type="domain" description="Peptidase C14 caspase" evidence="2">
    <location>
        <begin position="84"/>
        <end position="232"/>
    </location>
</feature>
<dbReference type="Proteomes" id="UP001433268">
    <property type="component" value="Unassembled WGS sequence"/>
</dbReference>
<dbReference type="GeneID" id="92052660"/>
<evidence type="ECO:0000259" key="2">
    <source>
        <dbReference type="Pfam" id="PF00656"/>
    </source>
</evidence>
<feature type="compositionally biased region" description="Basic and acidic residues" evidence="1">
    <location>
        <begin position="491"/>
        <end position="513"/>
    </location>
</feature>
<protein>
    <recommendedName>
        <fullName evidence="2">Peptidase C14 caspase domain-containing protein</fullName>
    </recommendedName>
</protein>
<dbReference type="Gene3D" id="3.40.50.1460">
    <property type="match status" value="1"/>
</dbReference>
<sequence>MMASLEGGHASSSNAPPRVLEPHDPSAEGYQDADETRDSNLKALWDSKMGDLGSQYVPYIKVFVLLLSWHKEIDDLETEEELKVKALENILREKFKFETTREILTKDPKRSAQTQVNLHLAKFVFDNDDKDTLLIIYYAGHGFSDYGISGNDRDNLTLTPSLSLPGKRSTTESHEVVWNSADHIIRKTQADVLVIFDCCNAGQLERIRGHRAFEYLAATSANSTTKAPGDASFTNALIWSLDHLLEKQTCFSTRDLVKTINFDAPHFPEDQSPRLSDGKNPSTRKIMIAPLTNDSKRRAEEATRVQPTDNLIEERSRDLLLRFIFDCDITNSTVEETASRIRDLIQQGYIEAKAVAWEGIHSTSCRQNQYIVPGACRINYKDAAVNYFSDSLSRIRRRSSHSQTGEHHLLPHTSEAASRSADEMPVATPESSPSAKSRIGKAQRVPTRRALSPGSVGGDNTTLQLLSPLYSGETGSETEPVQPRRSKRKQRVGEDDTHGSSDANKRGRFNEKD</sequence>
<name>A0ABR1UQ58_9PEZI</name>
<dbReference type="Pfam" id="PF00656">
    <property type="entry name" value="Peptidase_C14"/>
    <property type="match status" value="1"/>
</dbReference>
<organism evidence="3 4">
    <name type="scientific">Apiospora hydei</name>
    <dbReference type="NCBI Taxonomy" id="1337664"/>
    <lineage>
        <taxon>Eukaryota</taxon>
        <taxon>Fungi</taxon>
        <taxon>Dikarya</taxon>
        <taxon>Ascomycota</taxon>
        <taxon>Pezizomycotina</taxon>
        <taxon>Sordariomycetes</taxon>
        <taxon>Xylariomycetidae</taxon>
        <taxon>Amphisphaeriales</taxon>
        <taxon>Apiosporaceae</taxon>
        <taxon>Apiospora</taxon>
    </lineage>
</organism>
<dbReference type="InterPro" id="IPR011600">
    <property type="entry name" value="Pept_C14_caspase"/>
</dbReference>
<evidence type="ECO:0000313" key="4">
    <source>
        <dbReference type="Proteomes" id="UP001433268"/>
    </source>
</evidence>
<evidence type="ECO:0000313" key="3">
    <source>
        <dbReference type="EMBL" id="KAK8061065.1"/>
    </source>
</evidence>